<dbReference type="InterPro" id="IPR000209">
    <property type="entry name" value="Peptidase_S8/S53_dom"/>
</dbReference>
<keyword evidence="2" id="KW-0645">Protease</keyword>
<dbReference type="GO" id="GO:0006508">
    <property type="term" value="P:proteolysis"/>
    <property type="evidence" value="ECO:0007669"/>
    <property type="project" value="UniProtKB-KW"/>
</dbReference>
<dbReference type="AlphaFoldDB" id="A0A401YX04"/>
<dbReference type="InterPro" id="IPR036852">
    <property type="entry name" value="Peptidase_S8/S53_dom_sf"/>
</dbReference>
<dbReference type="InterPro" id="IPR013207">
    <property type="entry name" value="LGFP"/>
</dbReference>
<dbReference type="OrthoDB" id="9790784at2"/>
<evidence type="ECO:0000313" key="7">
    <source>
        <dbReference type="EMBL" id="GCD99144.1"/>
    </source>
</evidence>
<organism evidence="7 8">
    <name type="scientific">Embleya hyalina</name>
    <dbReference type="NCBI Taxonomy" id="516124"/>
    <lineage>
        <taxon>Bacteria</taxon>
        <taxon>Bacillati</taxon>
        <taxon>Actinomycetota</taxon>
        <taxon>Actinomycetes</taxon>
        <taxon>Kitasatosporales</taxon>
        <taxon>Streptomycetaceae</taxon>
        <taxon>Embleya</taxon>
    </lineage>
</organism>
<dbReference type="Pfam" id="PF00082">
    <property type="entry name" value="Peptidase_S8"/>
    <property type="match status" value="1"/>
</dbReference>
<name>A0A401YX04_9ACTN</name>
<dbReference type="PROSITE" id="PS51892">
    <property type="entry name" value="SUBTILASE"/>
    <property type="match status" value="1"/>
</dbReference>
<evidence type="ECO:0000259" key="6">
    <source>
        <dbReference type="Pfam" id="PF00082"/>
    </source>
</evidence>
<evidence type="ECO:0000256" key="4">
    <source>
        <dbReference type="ARBA" id="ARBA00022825"/>
    </source>
</evidence>
<dbReference type="SUPFAM" id="SSF52743">
    <property type="entry name" value="Subtilisin-like"/>
    <property type="match status" value="1"/>
</dbReference>
<evidence type="ECO:0000256" key="3">
    <source>
        <dbReference type="ARBA" id="ARBA00022801"/>
    </source>
</evidence>
<evidence type="ECO:0000313" key="8">
    <source>
        <dbReference type="Proteomes" id="UP000286931"/>
    </source>
</evidence>
<dbReference type="GO" id="GO:0004252">
    <property type="term" value="F:serine-type endopeptidase activity"/>
    <property type="evidence" value="ECO:0007669"/>
    <property type="project" value="InterPro"/>
</dbReference>
<dbReference type="InterPro" id="IPR050131">
    <property type="entry name" value="Peptidase_S8_subtilisin-like"/>
</dbReference>
<dbReference type="EMBL" id="BIFH01000031">
    <property type="protein sequence ID" value="GCD99144.1"/>
    <property type="molecule type" value="Genomic_DNA"/>
</dbReference>
<keyword evidence="8" id="KW-1185">Reference proteome</keyword>
<dbReference type="Pfam" id="PF08310">
    <property type="entry name" value="LGFP"/>
    <property type="match status" value="1"/>
</dbReference>
<evidence type="ECO:0000256" key="1">
    <source>
        <dbReference type="ARBA" id="ARBA00011073"/>
    </source>
</evidence>
<accession>A0A401YX04</accession>
<reference evidence="7 8" key="1">
    <citation type="submission" date="2018-12" db="EMBL/GenBank/DDBJ databases">
        <title>Draft genome sequence of Embleya hyalina NBRC 13850T.</title>
        <authorList>
            <person name="Komaki H."/>
            <person name="Hosoyama A."/>
            <person name="Kimura A."/>
            <person name="Ichikawa N."/>
            <person name="Tamura T."/>
        </authorList>
    </citation>
    <scope>NUCLEOTIDE SEQUENCE [LARGE SCALE GENOMIC DNA]</scope>
    <source>
        <strain evidence="7 8">NBRC 13850</strain>
    </source>
</reference>
<feature type="domain" description="Peptidase S8/S53" evidence="6">
    <location>
        <begin position="309"/>
        <end position="539"/>
    </location>
</feature>
<dbReference type="Gene3D" id="3.40.50.200">
    <property type="entry name" value="Peptidase S8/S53 domain"/>
    <property type="match status" value="1"/>
</dbReference>
<proteinExistence type="inferred from homology"/>
<dbReference type="Proteomes" id="UP000286931">
    <property type="component" value="Unassembled WGS sequence"/>
</dbReference>
<protein>
    <recommendedName>
        <fullName evidence="6">Peptidase S8/S53 domain-containing protein</fullName>
    </recommendedName>
</protein>
<dbReference type="PANTHER" id="PTHR43806">
    <property type="entry name" value="PEPTIDASE S8"/>
    <property type="match status" value="1"/>
</dbReference>
<evidence type="ECO:0000256" key="5">
    <source>
        <dbReference type="PROSITE-ProRule" id="PRU01240"/>
    </source>
</evidence>
<dbReference type="RefSeq" id="WP_160161658.1">
    <property type="nucleotide sequence ID" value="NZ_BIFH01000031.1"/>
</dbReference>
<keyword evidence="4" id="KW-0720">Serine protease</keyword>
<comment type="similarity">
    <text evidence="1 5">Belongs to the peptidase S8 family.</text>
</comment>
<gene>
    <name evidence="7" type="ORF">EHYA_06857</name>
</gene>
<comment type="caution">
    <text evidence="5">Lacks conserved residue(s) required for the propagation of feature annotation.</text>
</comment>
<sequence length="586" mass="62220">MSPIDEKHDSLISNGILNLGDPVGEEEELYDGGSCRAYTFGRIYFHPRVGEAFELHGLIMDNYLGLGAETGGLGYPITDEVDNPDVLGGRMNRFELGDITFDPAFGINVRTTDPQIAPQVIVKIADSVFVPLGQGGSLDLDRFAADVLGPGSGFAVEAVRALLPDLTLHRVFDGLSAEQIQVLVDQAVQEEPDYERTNFENYLEIDCPAGFDTEALAASMAAFGGSVEFAYSMPLASDPVVGTGNALFFRQGYLDPAQDGIGVQAAWAKGAGGDGTQFIDLEQGWFVGHEDLPPGLRLIDGVNTRLSFAHGTAVVGSIVGVDNTRGICGIAPNASARMISYFHSKEAFNSPADRQRVANAIMRAQSELSAGDVLLLEVQFAAQFNGVLRFVPAETDPGCFAAIALATARGVIVVEAAGNKNANLDEFRDPVTNRRVLNRNEPGEFRESRAIMVGSGTSVQPHGRIAVENLATGSSQSSFGSRIDCFTWGENIVTTGNPNTPTKRDAYWTGPFFGGTSGAAAIIAGVCLLVQDLFTRLNPGVGAPGKLRPKRMRTVLTTPGNSTAGAPGASIGVMPDLKKLIAREFV</sequence>
<comment type="caution">
    <text evidence="7">The sequence shown here is derived from an EMBL/GenBank/DDBJ whole genome shotgun (WGS) entry which is preliminary data.</text>
</comment>
<keyword evidence="3" id="KW-0378">Hydrolase</keyword>
<evidence type="ECO:0000256" key="2">
    <source>
        <dbReference type="ARBA" id="ARBA00022670"/>
    </source>
</evidence>
<dbReference type="PANTHER" id="PTHR43806:SF11">
    <property type="entry name" value="CEREVISIN-RELATED"/>
    <property type="match status" value="1"/>
</dbReference>